<dbReference type="HAMAP" id="MF_01147">
    <property type="entry name" value="Lgt"/>
    <property type="match status" value="1"/>
</dbReference>
<feature type="transmembrane region" description="Helical" evidence="7">
    <location>
        <begin position="136"/>
        <end position="154"/>
    </location>
</feature>
<keyword evidence="2 7" id="KW-1003">Cell membrane</keyword>
<dbReference type="GO" id="GO:0005886">
    <property type="term" value="C:plasma membrane"/>
    <property type="evidence" value="ECO:0007669"/>
    <property type="project" value="UniProtKB-SubCell"/>
</dbReference>
<feature type="transmembrane region" description="Helical" evidence="7">
    <location>
        <begin position="227"/>
        <end position="247"/>
    </location>
</feature>
<comment type="pathway">
    <text evidence="7">Protein modification; lipoprotein biosynthesis (diacylglyceryl transfer).</text>
</comment>
<organism evidence="8 9">
    <name type="scientific">Kocuria sediminis</name>
    <dbReference type="NCBI Taxonomy" id="1038857"/>
    <lineage>
        <taxon>Bacteria</taxon>
        <taxon>Bacillati</taxon>
        <taxon>Actinomycetota</taxon>
        <taxon>Actinomycetes</taxon>
        <taxon>Micrococcales</taxon>
        <taxon>Micrococcaceae</taxon>
        <taxon>Kocuria</taxon>
    </lineage>
</organism>
<dbReference type="RefSeq" id="WP_156270042.1">
    <property type="nucleotide sequence ID" value="NZ_WOGU01000011.1"/>
</dbReference>
<evidence type="ECO:0000256" key="2">
    <source>
        <dbReference type="ARBA" id="ARBA00022475"/>
    </source>
</evidence>
<evidence type="ECO:0000313" key="9">
    <source>
        <dbReference type="Proteomes" id="UP000436989"/>
    </source>
</evidence>
<dbReference type="Pfam" id="PF01790">
    <property type="entry name" value="LGT"/>
    <property type="match status" value="1"/>
</dbReference>
<feature type="transmembrane region" description="Helical" evidence="7">
    <location>
        <begin position="34"/>
        <end position="53"/>
    </location>
</feature>
<feature type="transmembrane region" description="Helical" evidence="7">
    <location>
        <begin position="107"/>
        <end position="129"/>
    </location>
</feature>
<evidence type="ECO:0000256" key="6">
    <source>
        <dbReference type="ARBA" id="ARBA00023136"/>
    </source>
</evidence>
<comment type="similarity">
    <text evidence="1 7">Belongs to the Lgt family.</text>
</comment>
<comment type="subcellular location">
    <subcellularLocation>
        <location evidence="7">Cell membrane</location>
        <topology evidence="7">Multi-pass membrane protein</topology>
    </subcellularLocation>
</comment>
<keyword evidence="4 7" id="KW-0812">Transmembrane</keyword>
<dbReference type="NCBIfam" id="TIGR00544">
    <property type="entry name" value="lgt"/>
    <property type="match status" value="1"/>
</dbReference>
<feature type="transmembrane region" description="Helical" evidence="7">
    <location>
        <begin position="65"/>
        <end position="87"/>
    </location>
</feature>
<feature type="transmembrane region" description="Helical" evidence="7">
    <location>
        <begin position="259"/>
        <end position="279"/>
    </location>
</feature>
<feature type="transmembrane region" description="Helical" evidence="7">
    <location>
        <begin position="198"/>
        <end position="215"/>
    </location>
</feature>
<evidence type="ECO:0000256" key="5">
    <source>
        <dbReference type="ARBA" id="ARBA00022989"/>
    </source>
</evidence>
<keyword evidence="6 7" id="KW-0472">Membrane</keyword>
<dbReference type="InterPro" id="IPR001640">
    <property type="entry name" value="Lgt"/>
</dbReference>
<dbReference type="GO" id="GO:0008961">
    <property type="term" value="F:phosphatidylglycerol-prolipoprotein diacylglyceryl transferase activity"/>
    <property type="evidence" value="ECO:0007669"/>
    <property type="project" value="UniProtKB-UniRule"/>
</dbReference>
<keyword evidence="9" id="KW-1185">Reference proteome</keyword>
<keyword evidence="8" id="KW-0449">Lipoprotein</keyword>
<evidence type="ECO:0000256" key="3">
    <source>
        <dbReference type="ARBA" id="ARBA00022679"/>
    </source>
</evidence>
<evidence type="ECO:0000313" key="8">
    <source>
        <dbReference type="EMBL" id="MUN64203.1"/>
    </source>
</evidence>
<comment type="caution">
    <text evidence="8">The sequence shown here is derived from an EMBL/GenBank/DDBJ whole genome shotgun (WGS) entry which is preliminary data.</text>
</comment>
<reference evidence="8 9" key="1">
    <citation type="submission" date="2019-12" db="EMBL/GenBank/DDBJ databases">
        <authorList>
            <person name="Shi Y."/>
        </authorList>
    </citation>
    <scope>NUCLEOTIDE SEQUENCE [LARGE SCALE GENOMIC DNA]</scope>
    <source>
        <strain evidence="8 9">JCM 17929</strain>
    </source>
</reference>
<proteinExistence type="inferred from homology"/>
<dbReference type="Proteomes" id="UP000436989">
    <property type="component" value="Unassembled WGS sequence"/>
</dbReference>
<dbReference type="UniPathway" id="UPA00664"/>
<gene>
    <name evidence="7" type="primary">lgt</name>
    <name evidence="8" type="ORF">GMA12_13835</name>
</gene>
<dbReference type="EC" id="2.5.1.145" evidence="7"/>
<evidence type="ECO:0000256" key="1">
    <source>
        <dbReference type="ARBA" id="ARBA00007150"/>
    </source>
</evidence>
<dbReference type="GO" id="GO:0042158">
    <property type="term" value="P:lipoprotein biosynthetic process"/>
    <property type="evidence" value="ECO:0007669"/>
    <property type="project" value="UniProtKB-UniRule"/>
</dbReference>
<accession>A0A6N8GSD9</accession>
<comment type="function">
    <text evidence="7">Catalyzes the transfer of the diacylglyceryl group from phosphatidylglycerol to the sulfhydryl group of the N-terminal cysteine of a prolipoprotein, the first step in the formation of mature lipoproteins.</text>
</comment>
<protein>
    <recommendedName>
        <fullName evidence="7">Phosphatidylglycerol--prolipoprotein diacylglyceryl transferase</fullName>
        <ecNumber evidence="7">2.5.1.145</ecNumber>
    </recommendedName>
</protein>
<feature type="binding site" evidence="7">
    <location>
        <position position="155"/>
    </location>
    <ligand>
        <name>a 1,2-diacyl-sn-glycero-3-phospho-(1'-sn-glycerol)</name>
        <dbReference type="ChEBI" id="CHEBI:64716"/>
    </ligand>
</feature>
<keyword evidence="5 7" id="KW-1133">Transmembrane helix</keyword>
<keyword evidence="8" id="KW-0328">Glycosyltransferase</keyword>
<sequence>MLLSAATPVLLSVPVRQGIPSPDWSGFSLGPLTVHAYALCILAGIAAALWLTLRRWRALGLDPEIVWDVVMWAVPAGIVGARAYHVLITDPAGYFGPGADPVDALRIWEGGLGIMGAVAFGAAAAWWVCRRHGVSLAVFADAAAPGLLLAQAIGRWGNWFNQELFGRPTTLPWGLEIDPASANFPAGLPADTLFHPTFLYESLWNVAGVVLLLALDRRFRLDGGRLFALYLVHYGLGRMLIELFLRIDPSLMVLGLRVHVWTSLGVLLLGLALFAVVTVRRRRARDGAAQAARTWYRGSAP</sequence>
<evidence type="ECO:0000256" key="7">
    <source>
        <dbReference type="HAMAP-Rule" id="MF_01147"/>
    </source>
</evidence>
<dbReference type="PROSITE" id="PS01311">
    <property type="entry name" value="LGT"/>
    <property type="match status" value="1"/>
</dbReference>
<comment type="catalytic activity">
    <reaction evidence="7">
        <text>L-cysteinyl-[prolipoprotein] + a 1,2-diacyl-sn-glycero-3-phospho-(1'-sn-glycerol) = an S-1,2-diacyl-sn-glyceryl-L-cysteinyl-[prolipoprotein] + sn-glycerol 1-phosphate + H(+)</text>
        <dbReference type="Rhea" id="RHEA:56712"/>
        <dbReference type="Rhea" id="RHEA-COMP:14679"/>
        <dbReference type="Rhea" id="RHEA-COMP:14680"/>
        <dbReference type="ChEBI" id="CHEBI:15378"/>
        <dbReference type="ChEBI" id="CHEBI:29950"/>
        <dbReference type="ChEBI" id="CHEBI:57685"/>
        <dbReference type="ChEBI" id="CHEBI:64716"/>
        <dbReference type="ChEBI" id="CHEBI:140658"/>
        <dbReference type="EC" id="2.5.1.145"/>
    </reaction>
</comment>
<dbReference type="EMBL" id="WOGU01000011">
    <property type="protein sequence ID" value="MUN64203.1"/>
    <property type="molecule type" value="Genomic_DNA"/>
</dbReference>
<evidence type="ECO:0000256" key="4">
    <source>
        <dbReference type="ARBA" id="ARBA00022692"/>
    </source>
</evidence>
<name>A0A6N8GSD9_9MICC</name>
<dbReference type="PANTHER" id="PTHR30589:SF0">
    <property type="entry name" value="PHOSPHATIDYLGLYCEROL--PROLIPOPROTEIN DIACYLGLYCERYL TRANSFERASE"/>
    <property type="match status" value="1"/>
</dbReference>
<dbReference type="PANTHER" id="PTHR30589">
    <property type="entry name" value="PROLIPOPROTEIN DIACYLGLYCERYL TRANSFERASE"/>
    <property type="match status" value="1"/>
</dbReference>
<dbReference type="AlphaFoldDB" id="A0A6N8GSD9"/>
<keyword evidence="3 7" id="KW-0808">Transferase</keyword>